<dbReference type="PROSITE" id="PS50943">
    <property type="entry name" value="HTH_CROC1"/>
    <property type="match status" value="1"/>
</dbReference>
<evidence type="ECO:0000313" key="3">
    <source>
        <dbReference type="Proteomes" id="UP001190466"/>
    </source>
</evidence>
<dbReference type="InterPro" id="IPR010982">
    <property type="entry name" value="Lambda_DNA-bd_dom_sf"/>
</dbReference>
<dbReference type="SMART" id="SM00530">
    <property type="entry name" value="HTH_XRE"/>
    <property type="match status" value="1"/>
</dbReference>
<accession>A0ABM9M8G8</accession>
<dbReference type="CDD" id="cd00093">
    <property type="entry name" value="HTH_XRE"/>
    <property type="match status" value="1"/>
</dbReference>
<dbReference type="EMBL" id="OY726395">
    <property type="protein sequence ID" value="CAJ1578995.1"/>
    <property type="molecule type" value="Genomic_DNA"/>
</dbReference>
<dbReference type="Proteomes" id="UP001190466">
    <property type="component" value="Chromosome"/>
</dbReference>
<evidence type="ECO:0000313" key="2">
    <source>
        <dbReference type="EMBL" id="CAJ1578995.1"/>
    </source>
</evidence>
<organism evidence="2 3">
    <name type="scientific">[Mycobacterium] wendilense</name>
    <dbReference type="NCBI Taxonomy" id="3064284"/>
    <lineage>
        <taxon>Bacteria</taxon>
        <taxon>Bacillati</taxon>
        <taxon>Actinomycetota</taxon>
        <taxon>Actinomycetes</taxon>
        <taxon>Mycobacteriales</taxon>
        <taxon>Mycobacteriaceae</taxon>
        <taxon>Mycolicibacter</taxon>
    </lineage>
</organism>
<dbReference type="InterPro" id="IPR001387">
    <property type="entry name" value="Cro/C1-type_HTH"/>
</dbReference>
<dbReference type="Gene3D" id="1.10.260.40">
    <property type="entry name" value="lambda repressor-like DNA-binding domains"/>
    <property type="match status" value="1"/>
</dbReference>
<dbReference type="Pfam" id="PF01381">
    <property type="entry name" value="HTH_3"/>
    <property type="match status" value="1"/>
</dbReference>
<dbReference type="SUPFAM" id="SSF47413">
    <property type="entry name" value="lambda repressor-like DNA-binding domains"/>
    <property type="match status" value="1"/>
</dbReference>
<proteinExistence type="predicted"/>
<gene>
    <name evidence="2" type="ORF">MU0050_000284</name>
</gene>
<keyword evidence="3" id="KW-1185">Reference proteome</keyword>
<feature type="domain" description="HTH cro/C1-type" evidence="1">
    <location>
        <begin position="35"/>
        <end position="95"/>
    </location>
</feature>
<evidence type="ECO:0000259" key="1">
    <source>
        <dbReference type="PROSITE" id="PS50943"/>
    </source>
</evidence>
<name>A0ABM9M8G8_9MYCO</name>
<protein>
    <submittedName>
        <fullName evidence="2">Helix-turn-helix transcriptional regulator</fullName>
    </submittedName>
</protein>
<dbReference type="RefSeq" id="WP_316513790.1">
    <property type="nucleotide sequence ID" value="NZ_OY726395.1"/>
</dbReference>
<reference evidence="2 3" key="1">
    <citation type="submission" date="2023-08" db="EMBL/GenBank/DDBJ databases">
        <authorList>
            <person name="Folkvardsen B D."/>
            <person name="Norman A."/>
        </authorList>
    </citation>
    <scope>NUCLEOTIDE SEQUENCE [LARGE SCALE GENOMIC DNA]</scope>
    <source>
        <strain evidence="2 3">Mu0050</strain>
    </source>
</reference>
<sequence length="193" mass="21030">MHQQKKQSHELAFTSSTIHDVLVENPITRQVGERVAAVRAEMGLTQAELAAEMTVRLGREIRPLTITRLEGGKRPIGVDELVAAAGALKIKPADLLDDKALPLGAVRAMSAAQSLARASNEVERAVREWTWAHVRMEAILRNPTVLEELSPQSRTWLKIVAAEDLGRLVEAAEEEAIQSVHTYDEGAADGSDA</sequence>